<name>A0A1X0QZ78_RHIZD</name>
<feature type="transmembrane region" description="Helical" evidence="9">
    <location>
        <begin position="370"/>
        <end position="389"/>
    </location>
</feature>
<evidence type="ECO:0000256" key="1">
    <source>
        <dbReference type="ARBA" id="ARBA00004141"/>
    </source>
</evidence>
<feature type="transmembrane region" description="Helical" evidence="9">
    <location>
        <begin position="331"/>
        <end position="350"/>
    </location>
</feature>
<accession>A0A1X0QZ78</accession>
<keyword evidence="3" id="KW-0479">Metal-binding</keyword>
<dbReference type="InterPro" id="IPR011016">
    <property type="entry name" value="Znf_RING-CH"/>
</dbReference>
<keyword evidence="4" id="KW-0863">Zinc-finger</keyword>
<dbReference type="InterPro" id="IPR013083">
    <property type="entry name" value="Znf_RING/FYVE/PHD"/>
</dbReference>
<evidence type="ECO:0000313" key="11">
    <source>
        <dbReference type="EMBL" id="ORE05059.1"/>
    </source>
</evidence>
<dbReference type="GO" id="GO:0008270">
    <property type="term" value="F:zinc ion binding"/>
    <property type="evidence" value="ECO:0007669"/>
    <property type="project" value="UniProtKB-KW"/>
</dbReference>
<gene>
    <name evidence="11" type="ORF">BCV72DRAFT_306741</name>
</gene>
<feature type="transmembrane region" description="Helical" evidence="9">
    <location>
        <begin position="253"/>
        <end position="271"/>
    </location>
</feature>
<feature type="region of interest" description="Disordered" evidence="8">
    <location>
        <begin position="29"/>
        <end position="61"/>
    </location>
</feature>
<evidence type="ECO:0000256" key="4">
    <source>
        <dbReference type="ARBA" id="ARBA00022771"/>
    </source>
</evidence>
<keyword evidence="2 9" id="KW-0812">Transmembrane</keyword>
<sequence length="416" mass="47138">MSHFRFPRTTRPIEQEMLDTVNNIDHSLNEEDNTSVHSNMTTSSNNSAHSNSSSDSSTILASRPLPHTHMTAASERRCWICFGDNSDSQGKWVKPCQCSLEAHQSCLLDWIAENQKASPTKTVRCPQCSAEYHLAQRNSITLALLTLMDSLVRTSAPYITVLGVGCSILITCTTYGAYSIMVMFGQKEGERLIGNPNSWTWKTWIGLPMIPITLISTKTRWGDFILPVAAASFIRAIGYRPEGGWFRSSVSPAALTFGVIPWICVFYRNAYTLTQRYITRSLSLQEPSIITNSANSNIFSRRRSSISGEENISDRERNLELEMINGRGGSIGLSLISALLWPTFSSLIGGLLYKSKWIRHYFPETFQRNVLGGCLFVVAKDIGNLIYKYERIRQYRSRRVKSYDEVQQARQRYHRR</sequence>
<dbReference type="PROSITE" id="PS51292">
    <property type="entry name" value="ZF_RING_CH"/>
    <property type="match status" value="1"/>
</dbReference>
<keyword evidence="6 9" id="KW-1133">Transmembrane helix</keyword>
<evidence type="ECO:0000256" key="9">
    <source>
        <dbReference type="SAM" id="Phobius"/>
    </source>
</evidence>
<evidence type="ECO:0000256" key="7">
    <source>
        <dbReference type="ARBA" id="ARBA00023136"/>
    </source>
</evidence>
<dbReference type="AlphaFoldDB" id="A0A1X0QZ78"/>
<evidence type="ECO:0000256" key="5">
    <source>
        <dbReference type="ARBA" id="ARBA00022833"/>
    </source>
</evidence>
<dbReference type="GO" id="GO:0016020">
    <property type="term" value="C:membrane"/>
    <property type="evidence" value="ECO:0007669"/>
    <property type="project" value="UniProtKB-SubCell"/>
</dbReference>
<feature type="domain" description="RING-CH-type" evidence="10">
    <location>
        <begin position="70"/>
        <end position="135"/>
    </location>
</feature>
<organism evidence="11">
    <name type="scientific">Rhizopus microsporus var. microsporus</name>
    <dbReference type="NCBI Taxonomy" id="86635"/>
    <lineage>
        <taxon>Eukaryota</taxon>
        <taxon>Fungi</taxon>
        <taxon>Fungi incertae sedis</taxon>
        <taxon>Mucoromycota</taxon>
        <taxon>Mucoromycotina</taxon>
        <taxon>Mucoromycetes</taxon>
        <taxon>Mucorales</taxon>
        <taxon>Mucorineae</taxon>
        <taxon>Rhizopodaceae</taxon>
        <taxon>Rhizopus</taxon>
    </lineage>
</organism>
<keyword evidence="5" id="KW-0862">Zinc</keyword>
<comment type="subcellular location">
    <subcellularLocation>
        <location evidence="1">Membrane</location>
        <topology evidence="1">Multi-pass membrane protein</topology>
    </subcellularLocation>
</comment>
<dbReference type="EMBL" id="KV921954">
    <property type="protein sequence ID" value="ORE05059.1"/>
    <property type="molecule type" value="Genomic_DNA"/>
</dbReference>
<dbReference type="Gene3D" id="3.30.40.10">
    <property type="entry name" value="Zinc/RING finger domain, C3HC4 (zinc finger)"/>
    <property type="match status" value="1"/>
</dbReference>
<evidence type="ECO:0000256" key="2">
    <source>
        <dbReference type="ARBA" id="ARBA00022692"/>
    </source>
</evidence>
<dbReference type="OrthoDB" id="5817083at2759"/>
<feature type="transmembrane region" description="Helical" evidence="9">
    <location>
        <begin position="158"/>
        <end position="178"/>
    </location>
</feature>
<evidence type="ECO:0000259" key="10">
    <source>
        <dbReference type="PROSITE" id="PS51292"/>
    </source>
</evidence>
<dbReference type="VEuPathDB" id="FungiDB:BCV72DRAFT_306741"/>
<evidence type="ECO:0000256" key="8">
    <source>
        <dbReference type="SAM" id="MobiDB-lite"/>
    </source>
</evidence>
<protein>
    <recommendedName>
        <fullName evidence="10">RING-CH-type domain-containing protein</fullName>
    </recommendedName>
</protein>
<dbReference type="Pfam" id="PF12906">
    <property type="entry name" value="RINGv"/>
    <property type="match status" value="1"/>
</dbReference>
<keyword evidence="7 9" id="KW-0472">Membrane</keyword>
<evidence type="ECO:0000256" key="6">
    <source>
        <dbReference type="ARBA" id="ARBA00022989"/>
    </source>
</evidence>
<proteinExistence type="predicted"/>
<dbReference type="SMART" id="SM00744">
    <property type="entry name" value="RINGv"/>
    <property type="match status" value="1"/>
</dbReference>
<reference evidence="11" key="1">
    <citation type="journal article" date="2016" name="Proc. Natl. Acad. Sci. U.S.A.">
        <title>Lipid metabolic changes in an early divergent fungus govern the establishment of a mutualistic symbiosis with endobacteria.</title>
        <authorList>
            <person name="Lastovetsky O.A."/>
            <person name="Gaspar M.L."/>
            <person name="Mondo S.J."/>
            <person name="LaButti K.M."/>
            <person name="Sandor L."/>
            <person name="Grigoriev I.V."/>
            <person name="Henry S.A."/>
            <person name="Pawlowska T.E."/>
        </authorList>
    </citation>
    <scope>NUCLEOTIDE SEQUENCE [LARGE SCALE GENOMIC DNA]</scope>
    <source>
        <strain evidence="11">ATCC 52814</strain>
    </source>
</reference>
<dbReference type="Proteomes" id="UP000242414">
    <property type="component" value="Unassembled WGS sequence"/>
</dbReference>
<feature type="compositionally biased region" description="Low complexity" evidence="8">
    <location>
        <begin position="35"/>
        <end position="58"/>
    </location>
</feature>
<dbReference type="PANTHER" id="PTHR46283">
    <property type="entry name" value="E3 UBIQUITIN-PROTEIN LIGASE MARCH5"/>
    <property type="match status" value="1"/>
</dbReference>
<evidence type="ECO:0000256" key="3">
    <source>
        <dbReference type="ARBA" id="ARBA00022723"/>
    </source>
</evidence>
<dbReference type="SUPFAM" id="SSF57850">
    <property type="entry name" value="RING/U-box"/>
    <property type="match status" value="1"/>
</dbReference>